<name>A0A0U2Z604_9BACL</name>
<proteinExistence type="inferred from homology"/>
<dbReference type="EMBL" id="CP013659">
    <property type="protein sequence ID" value="ALS74572.1"/>
    <property type="molecule type" value="Genomic_DNA"/>
</dbReference>
<sequence>MSKKAVEIEDLLALVSVTDPKVSPDGKRAVFVQTKMDEEDNTYHSHVHHISLETGESIPWTYGKNRNSQPAWSADGRHIAFLSDRSDKNQVYVLPAGGGEARAVTDFEKGVSSFRWSPCNKKIWVNALVQDGKTFTDREPEQEEDKKKPEPYRTTVMKYKMDGNGLVKQDYHRQIGSVDLETGTVEQLTEGAYHFGLEAVSHDGTKLVYGSAKEEIQDFIFRQSLYMRDLETGEETAIIEQDGYYGSAAFSFDDARLAFVGHSRAYENATQAELYVYDVANQTTQCLTEGIDAPIGDYVVADHQQGAQAPGVVWTQDDHLYFQVSTDGDVRLYFASLDGAVYPASPEDEHVYGYDIARDGSFALAAISDPVSPGELYKLAISTGEREALTFCNSHYLEQTELIAPEIVSHTTEDGFEVHGWLMKPRGFEPGGKYPLVVNIHGGPHAMYANTFVHEMQVLAANGYGVLYVNPRGSHGYGQRFVDAVRGDYGGGDYRDIMGALDNVLAENDWVDTERLGVTGGSYGGFMTNWIVSHDQRFKAAVTQRSICNWISFFGVSDIGYYFSEWQHGAAMDNVDKLWEHSPLKYAKDIHTPLLILHSENDHRCPIEQAEQLFIILKSMHKETEFVRFPEADHNLSRTGKPNLRFARLQEIVGWMKRL</sequence>
<evidence type="ECO:0000313" key="6">
    <source>
        <dbReference type="EMBL" id="ALS74572.1"/>
    </source>
</evidence>
<keyword evidence="7" id="KW-1185">Reference proteome</keyword>
<dbReference type="Proteomes" id="UP000067683">
    <property type="component" value="Chromosome"/>
</dbReference>
<dbReference type="SUPFAM" id="SSF82171">
    <property type="entry name" value="DPP6 N-terminal domain-like"/>
    <property type="match status" value="1"/>
</dbReference>
<feature type="domain" description="Peptidase S9 prolyl oligopeptidase catalytic" evidence="5">
    <location>
        <begin position="451"/>
        <end position="658"/>
    </location>
</feature>
<accession>A0A0U2Z604</accession>
<dbReference type="InterPro" id="IPR001375">
    <property type="entry name" value="Peptidase_S9_cat"/>
</dbReference>
<dbReference type="InterPro" id="IPR029058">
    <property type="entry name" value="AB_hydrolase_fold"/>
</dbReference>
<evidence type="ECO:0000256" key="4">
    <source>
        <dbReference type="ARBA" id="ARBA00022825"/>
    </source>
</evidence>
<dbReference type="STRING" id="200991.AUC31_04635"/>
<evidence type="ECO:0000256" key="2">
    <source>
        <dbReference type="ARBA" id="ARBA00022670"/>
    </source>
</evidence>
<dbReference type="PANTHER" id="PTHR42776:SF27">
    <property type="entry name" value="DIPEPTIDYL PEPTIDASE FAMILY MEMBER 6"/>
    <property type="match status" value="1"/>
</dbReference>
<dbReference type="GO" id="GO:0006508">
    <property type="term" value="P:proteolysis"/>
    <property type="evidence" value="ECO:0007669"/>
    <property type="project" value="UniProtKB-KW"/>
</dbReference>
<evidence type="ECO:0000313" key="7">
    <source>
        <dbReference type="Proteomes" id="UP000067683"/>
    </source>
</evidence>
<protein>
    <submittedName>
        <fullName evidence="6">Peptidase</fullName>
    </submittedName>
</protein>
<dbReference type="InterPro" id="IPR011042">
    <property type="entry name" value="6-blade_b-propeller_TolB-like"/>
</dbReference>
<dbReference type="GO" id="GO:0004252">
    <property type="term" value="F:serine-type endopeptidase activity"/>
    <property type="evidence" value="ECO:0007669"/>
    <property type="project" value="TreeGrafter"/>
</dbReference>
<dbReference type="SUPFAM" id="SSF53474">
    <property type="entry name" value="alpha/beta-Hydrolases"/>
    <property type="match status" value="1"/>
</dbReference>
<dbReference type="Pfam" id="PF00326">
    <property type="entry name" value="Peptidase_S9"/>
    <property type="match status" value="1"/>
</dbReference>
<dbReference type="PANTHER" id="PTHR42776">
    <property type="entry name" value="SERINE PEPTIDASE S9 FAMILY MEMBER"/>
    <property type="match status" value="1"/>
</dbReference>
<dbReference type="Pfam" id="PF07676">
    <property type="entry name" value="PD40"/>
    <property type="match status" value="1"/>
</dbReference>
<evidence type="ECO:0000259" key="5">
    <source>
        <dbReference type="Pfam" id="PF00326"/>
    </source>
</evidence>
<reference evidence="6" key="1">
    <citation type="submission" date="2016-01" db="EMBL/GenBank/DDBJ databases">
        <title>Complete genome of Planococcus rifietoensis type strain M8.</title>
        <authorList>
            <person name="See-Too W.S."/>
        </authorList>
    </citation>
    <scope>NUCLEOTIDE SEQUENCE [LARGE SCALE GENOMIC DNA]</scope>
    <source>
        <strain evidence="6">M8</strain>
    </source>
</reference>
<dbReference type="Gene3D" id="3.40.50.1820">
    <property type="entry name" value="alpha/beta hydrolase"/>
    <property type="match status" value="1"/>
</dbReference>
<comment type="similarity">
    <text evidence="1">Belongs to the peptidase S9C family.</text>
</comment>
<dbReference type="OrthoDB" id="108903at2"/>
<keyword evidence="2" id="KW-0645">Protease</keyword>
<dbReference type="Gene3D" id="2.120.10.30">
    <property type="entry name" value="TolB, C-terminal domain"/>
    <property type="match status" value="2"/>
</dbReference>
<keyword evidence="4" id="KW-0720">Serine protease</keyword>
<evidence type="ECO:0000256" key="3">
    <source>
        <dbReference type="ARBA" id="ARBA00022801"/>
    </source>
</evidence>
<evidence type="ECO:0000256" key="1">
    <source>
        <dbReference type="ARBA" id="ARBA00010040"/>
    </source>
</evidence>
<dbReference type="RefSeq" id="WP_058381279.1">
    <property type="nucleotide sequence ID" value="NZ_CP013659.2"/>
</dbReference>
<organism evidence="6 7">
    <name type="scientific">Planococcus rifietoensis</name>
    <dbReference type="NCBI Taxonomy" id="200991"/>
    <lineage>
        <taxon>Bacteria</taxon>
        <taxon>Bacillati</taxon>
        <taxon>Bacillota</taxon>
        <taxon>Bacilli</taxon>
        <taxon>Bacillales</taxon>
        <taxon>Caryophanaceae</taxon>
        <taxon>Planococcus</taxon>
    </lineage>
</organism>
<keyword evidence="3" id="KW-0378">Hydrolase</keyword>
<dbReference type="KEGG" id="prt:AUC31_04635"/>
<dbReference type="AlphaFoldDB" id="A0A0U2Z604"/>
<dbReference type="FunFam" id="3.40.50.1820:FF:000028">
    <property type="entry name" value="S9 family peptidase"/>
    <property type="match status" value="1"/>
</dbReference>
<gene>
    <name evidence="6" type="ORF">AUC31_04635</name>
</gene>
<dbReference type="InterPro" id="IPR011659">
    <property type="entry name" value="WD40"/>
</dbReference>